<dbReference type="Proteomes" id="UP001062846">
    <property type="component" value="Chromosome 1"/>
</dbReference>
<organism evidence="1 2">
    <name type="scientific">Rhododendron molle</name>
    <name type="common">Chinese azalea</name>
    <name type="synonym">Azalea mollis</name>
    <dbReference type="NCBI Taxonomy" id="49168"/>
    <lineage>
        <taxon>Eukaryota</taxon>
        <taxon>Viridiplantae</taxon>
        <taxon>Streptophyta</taxon>
        <taxon>Embryophyta</taxon>
        <taxon>Tracheophyta</taxon>
        <taxon>Spermatophyta</taxon>
        <taxon>Magnoliopsida</taxon>
        <taxon>eudicotyledons</taxon>
        <taxon>Gunneridae</taxon>
        <taxon>Pentapetalae</taxon>
        <taxon>asterids</taxon>
        <taxon>Ericales</taxon>
        <taxon>Ericaceae</taxon>
        <taxon>Ericoideae</taxon>
        <taxon>Rhodoreae</taxon>
        <taxon>Rhododendron</taxon>
    </lineage>
</organism>
<dbReference type="EMBL" id="CM046388">
    <property type="protein sequence ID" value="KAI8570898.1"/>
    <property type="molecule type" value="Genomic_DNA"/>
</dbReference>
<evidence type="ECO:0000313" key="2">
    <source>
        <dbReference type="Proteomes" id="UP001062846"/>
    </source>
</evidence>
<comment type="caution">
    <text evidence="1">The sequence shown here is derived from an EMBL/GenBank/DDBJ whole genome shotgun (WGS) entry which is preliminary data.</text>
</comment>
<gene>
    <name evidence="1" type="ORF">RHMOL_Rhmol01G0074600</name>
</gene>
<evidence type="ECO:0000313" key="1">
    <source>
        <dbReference type="EMBL" id="KAI8570898.1"/>
    </source>
</evidence>
<proteinExistence type="predicted"/>
<name>A0ACC0Q1P6_RHOML</name>
<sequence length="110" mass="12166">MAPSTRIPLFSNSHTSNNSISPPITSTSPPFHPLLATSRGYPISTYPLPVSQAQSHRKSPTYPNSFHLISLVTILRVWSRLLSQILSNSPILELRLTISMVHFPSAFLSL</sequence>
<reference evidence="1" key="1">
    <citation type="submission" date="2022-02" db="EMBL/GenBank/DDBJ databases">
        <title>Plant Genome Project.</title>
        <authorList>
            <person name="Zhang R.-G."/>
        </authorList>
    </citation>
    <scope>NUCLEOTIDE SEQUENCE</scope>
    <source>
        <strain evidence="1">AT1</strain>
    </source>
</reference>
<accession>A0ACC0Q1P6</accession>
<keyword evidence="2" id="KW-1185">Reference proteome</keyword>
<protein>
    <submittedName>
        <fullName evidence="1">Uncharacterized protein</fullName>
    </submittedName>
</protein>